<dbReference type="InterPro" id="IPR014777">
    <property type="entry name" value="4pyrrole_Mease_sub1"/>
</dbReference>
<dbReference type="Gene3D" id="3.30.950.10">
    <property type="entry name" value="Methyltransferase, Cobalt-precorrin-4 Transmethylase, Domain 2"/>
    <property type="match status" value="1"/>
</dbReference>
<evidence type="ECO:0000313" key="8">
    <source>
        <dbReference type="Proteomes" id="UP000823900"/>
    </source>
</evidence>
<dbReference type="EC" id="2.1.1.131" evidence="7"/>
<reference evidence="7" key="2">
    <citation type="submission" date="2021-04" db="EMBL/GenBank/DDBJ databases">
        <authorList>
            <person name="Gilroy R."/>
        </authorList>
    </citation>
    <scope>NUCLEOTIDE SEQUENCE</scope>
    <source>
        <strain evidence="7">CHK178-16964</strain>
    </source>
</reference>
<evidence type="ECO:0000256" key="4">
    <source>
        <dbReference type="ARBA" id="ARBA00022679"/>
    </source>
</evidence>
<proteinExistence type="predicted"/>
<dbReference type="InterPro" id="IPR035996">
    <property type="entry name" value="4pyrrol_Methylase_sf"/>
</dbReference>
<keyword evidence="3 7" id="KW-0489">Methyltransferase</keyword>
<evidence type="ECO:0000259" key="6">
    <source>
        <dbReference type="Pfam" id="PF00590"/>
    </source>
</evidence>
<dbReference type="Pfam" id="PF00590">
    <property type="entry name" value="TP_methylase"/>
    <property type="match status" value="1"/>
</dbReference>
<dbReference type="CDD" id="cd11646">
    <property type="entry name" value="Precorrin_3B_C17_MT"/>
    <property type="match status" value="1"/>
</dbReference>
<comment type="pathway">
    <text evidence="1">Cofactor biosynthesis; adenosylcobalamin biosynthesis.</text>
</comment>
<dbReference type="PANTHER" id="PTHR47036:SF1">
    <property type="entry name" value="COBALT-FACTOR III C(17)-METHYLTRANSFERASE-RELATED"/>
    <property type="match status" value="1"/>
</dbReference>
<accession>A0A9D2KMJ0</accession>
<dbReference type="InterPro" id="IPR051810">
    <property type="entry name" value="Precorrin_MeTrfase"/>
</dbReference>
<protein>
    <submittedName>
        <fullName evidence="7">Precorrin-3B C(17)-methyltransferase</fullName>
        <ecNumber evidence="7">2.1.1.131</ecNumber>
    </submittedName>
</protein>
<dbReference type="InterPro" id="IPR000878">
    <property type="entry name" value="4pyrrol_Mease"/>
</dbReference>
<evidence type="ECO:0000256" key="5">
    <source>
        <dbReference type="ARBA" id="ARBA00022691"/>
    </source>
</evidence>
<keyword evidence="5" id="KW-0949">S-adenosyl-L-methionine</keyword>
<evidence type="ECO:0000256" key="3">
    <source>
        <dbReference type="ARBA" id="ARBA00022603"/>
    </source>
</evidence>
<keyword evidence="4 7" id="KW-0808">Transferase</keyword>
<reference evidence="7" key="1">
    <citation type="journal article" date="2021" name="PeerJ">
        <title>Extensive microbial diversity within the chicken gut microbiome revealed by metagenomics and culture.</title>
        <authorList>
            <person name="Gilroy R."/>
            <person name="Ravi A."/>
            <person name="Getino M."/>
            <person name="Pursley I."/>
            <person name="Horton D.L."/>
            <person name="Alikhan N.F."/>
            <person name="Baker D."/>
            <person name="Gharbi K."/>
            <person name="Hall N."/>
            <person name="Watson M."/>
            <person name="Adriaenssens E.M."/>
            <person name="Foster-Nyarko E."/>
            <person name="Jarju S."/>
            <person name="Secka A."/>
            <person name="Antonio M."/>
            <person name="Oren A."/>
            <person name="Chaudhuri R.R."/>
            <person name="La Ragione R."/>
            <person name="Hildebrand F."/>
            <person name="Pallen M.J."/>
        </authorList>
    </citation>
    <scope>NUCLEOTIDE SEQUENCE</scope>
    <source>
        <strain evidence="7">CHK178-16964</strain>
    </source>
</reference>
<name>A0A9D2KMJ0_9FIRM</name>
<keyword evidence="2" id="KW-0169">Cobalamin biosynthesis</keyword>
<dbReference type="InterPro" id="IPR006363">
    <property type="entry name" value="Cbl_synth_CobJ/CibH_dom"/>
</dbReference>
<organism evidence="7 8">
    <name type="scientific">Candidatus Lachnoclostridium stercoravium</name>
    <dbReference type="NCBI Taxonomy" id="2838633"/>
    <lineage>
        <taxon>Bacteria</taxon>
        <taxon>Bacillati</taxon>
        <taxon>Bacillota</taxon>
        <taxon>Clostridia</taxon>
        <taxon>Lachnospirales</taxon>
        <taxon>Lachnospiraceae</taxon>
    </lineage>
</organism>
<sequence>MRKIYVVGIGPGEYRKMTLEAAEILKDCDVIVGYTVYVDLVKEHFPGKEFLTTPMRREEERCRMAFEEAEKGKTAAMICSGDAGVYGMAGLMMEIGKSYPDIQVEVVPGVTAAIGGAAILGAPLIHDFAVISLSDLLTPWETIERRLRGAAMADFVLCIYNPSSKKRKDHLKKACEIVLEYKSKDTVCGIVSNIGRDGESCQILTLEALKEKETDMFTTVFIGNSQTREIDGKMVTPRGYVYERR</sequence>
<dbReference type="Gene3D" id="3.40.1010.10">
    <property type="entry name" value="Cobalt-precorrin-4 Transmethylase, Domain 1"/>
    <property type="match status" value="1"/>
</dbReference>
<dbReference type="GO" id="GO:0030789">
    <property type="term" value="F:precorrin-3B C17-methyltransferase activity"/>
    <property type="evidence" value="ECO:0007669"/>
    <property type="project" value="UniProtKB-EC"/>
</dbReference>
<dbReference type="GO" id="GO:0009236">
    <property type="term" value="P:cobalamin biosynthetic process"/>
    <property type="evidence" value="ECO:0007669"/>
    <property type="project" value="UniProtKB-KW"/>
</dbReference>
<feature type="domain" description="Tetrapyrrole methylase" evidence="6">
    <location>
        <begin position="3"/>
        <end position="209"/>
    </location>
</feature>
<dbReference type="InterPro" id="IPR014776">
    <property type="entry name" value="4pyrrole_Mease_sub2"/>
</dbReference>
<dbReference type="PANTHER" id="PTHR47036">
    <property type="entry name" value="COBALT-FACTOR III C(17)-METHYLTRANSFERASE-RELATED"/>
    <property type="match status" value="1"/>
</dbReference>
<comment type="caution">
    <text evidence="7">The sequence shown here is derived from an EMBL/GenBank/DDBJ whole genome shotgun (WGS) entry which is preliminary data.</text>
</comment>
<dbReference type="GO" id="GO:0032259">
    <property type="term" value="P:methylation"/>
    <property type="evidence" value="ECO:0007669"/>
    <property type="project" value="UniProtKB-KW"/>
</dbReference>
<evidence type="ECO:0000256" key="1">
    <source>
        <dbReference type="ARBA" id="ARBA00004953"/>
    </source>
</evidence>
<evidence type="ECO:0000313" key="7">
    <source>
        <dbReference type="EMBL" id="HJA70179.1"/>
    </source>
</evidence>
<evidence type="ECO:0000256" key="2">
    <source>
        <dbReference type="ARBA" id="ARBA00022573"/>
    </source>
</evidence>
<dbReference type="SUPFAM" id="SSF53790">
    <property type="entry name" value="Tetrapyrrole methylase"/>
    <property type="match status" value="1"/>
</dbReference>
<dbReference type="AlphaFoldDB" id="A0A9D2KMJ0"/>
<dbReference type="EMBL" id="DWZA01000011">
    <property type="protein sequence ID" value="HJA70179.1"/>
    <property type="molecule type" value="Genomic_DNA"/>
</dbReference>
<gene>
    <name evidence="7" type="primary">cobJ</name>
    <name evidence="7" type="ORF">IAA07_01195</name>
</gene>
<dbReference type="Proteomes" id="UP000823900">
    <property type="component" value="Unassembled WGS sequence"/>
</dbReference>
<dbReference type="NCBIfam" id="TIGR01466">
    <property type="entry name" value="cobJ_cbiH"/>
    <property type="match status" value="1"/>
</dbReference>